<dbReference type="EMBL" id="NSIT01000118">
    <property type="protein sequence ID" value="PJE78883.1"/>
    <property type="molecule type" value="Genomic_DNA"/>
</dbReference>
<reference evidence="2" key="1">
    <citation type="journal article" date="2017" name="Appl. Environ. Microbiol.">
        <title>Molecular characterization of an Endozoicomonas-like organism causing infection in king scallop Pecten maximus L.</title>
        <authorList>
            <person name="Cano I."/>
            <person name="van Aerle R."/>
            <person name="Ross S."/>
            <person name="Verner-Jeffreys D.W."/>
            <person name="Paley R.K."/>
            <person name="Rimmer G."/>
            <person name="Ryder D."/>
            <person name="Hooper P."/>
            <person name="Stone D."/>
            <person name="Feist S.W."/>
        </authorList>
    </citation>
    <scope>NUCLEOTIDE SEQUENCE</scope>
</reference>
<organism evidence="2">
    <name type="scientific">invertebrate metagenome</name>
    <dbReference type="NCBI Taxonomy" id="1711999"/>
    <lineage>
        <taxon>unclassified sequences</taxon>
        <taxon>metagenomes</taxon>
        <taxon>organismal metagenomes</taxon>
    </lineage>
</organism>
<keyword evidence="1" id="KW-1133">Transmembrane helix</keyword>
<feature type="transmembrane region" description="Helical" evidence="1">
    <location>
        <begin position="31"/>
        <end position="50"/>
    </location>
</feature>
<proteinExistence type="predicted"/>
<gene>
    <name evidence="2" type="ORF">CI610_02156</name>
</gene>
<feature type="transmembrane region" description="Helical" evidence="1">
    <location>
        <begin position="62"/>
        <end position="78"/>
    </location>
</feature>
<keyword evidence="1" id="KW-0812">Transmembrane</keyword>
<sequence length="117" mass="13186">MKNKISDCFIQMLSVCYVISLFISTDYYLTHLSFTLLNVISIIIGFIYLPSHDGSLLYPNKISAIWVIAFLLLTFSTASCLGRYFGILGRFSGILLGYLLSYVGELKNNQKTIQNIP</sequence>
<comment type="caution">
    <text evidence="2">The sequence shown here is derived from an EMBL/GenBank/DDBJ whole genome shotgun (WGS) entry which is preliminary data.</text>
</comment>
<evidence type="ECO:0000313" key="2">
    <source>
        <dbReference type="EMBL" id="PJE78883.1"/>
    </source>
</evidence>
<evidence type="ECO:0000256" key="1">
    <source>
        <dbReference type="SAM" id="Phobius"/>
    </source>
</evidence>
<dbReference type="AlphaFoldDB" id="A0A2H9T6P6"/>
<accession>A0A2H9T6P6</accession>
<keyword evidence="1" id="KW-0472">Membrane</keyword>
<protein>
    <submittedName>
        <fullName evidence="2">Uncharacterized protein</fullName>
    </submittedName>
</protein>
<name>A0A2H9T6P6_9ZZZZ</name>